<gene>
    <name evidence="1" type="ORF">DUPY_51410</name>
</gene>
<sequence length="33" mass="3955">MRITPEQIMAYDQHCTREQAERLARQINQETPP</sequence>
<accession>A0A1E7W6F5</accession>
<evidence type="ECO:0000313" key="1">
    <source>
        <dbReference type="EMBL" id="OEZ91529.1"/>
    </source>
</evidence>
<proteinExistence type="predicted"/>
<name>A0A1E7W6F5_9BURK</name>
<protein>
    <submittedName>
        <fullName evidence="1">Uncharacterized protein</fullName>
    </submittedName>
</protein>
<dbReference type="Proteomes" id="UP000175989">
    <property type="component" value="Unassembled WGS sequence"/>
</dbReference>
<organism evidence="1 2">
    <name type="scientific">Duganella phyllosphaerae</name>
    <dbReference type="NCBI Taxonomy" id="762836"/>
    <lineage>
        <taxon>Bacteria</taxon>
        <taxon>Pseudomonadati</taxon>
        <taxon>Pseudomonadota</taxon>
        <taxon>Betaproteobacteria</taxon>
        <taxon>Burkholderiales</taxon>
        <taxon>Oxalobacteraceae</taxon>
        <taxon>Telluria group</taxon>
        <taxon>Duganella</taxon>
    </lineage>
</organism>
<keyword evidence="2" id="KW-1185">Reference proteome</keyword>
<dbReference type="AlphaFoldDB" id="A0A1E7W6F5"/>
<reference evidence="2" key="1">
    <citation type="journal article" date="2016" name="Front. Microbiol.">
        <title>Molecular Keys to the Janthinobacterium and Duganella spp. Interaction with the Plant Pathogen Fusarium graminearum.</title>
        <authorList>
            <person name="Haack F.S."/>
            <person name="Poehlein A."/>
            <person name="Kroger C."/>
            <person name="Voigt C.A."/>
            <person name="Piepenbring M."/>
            <person name="Bode H.B."/>
            <person name="Daniel R."/>
            <person name="Schafer W."/>
            <person name="Streit W.R."/>
        </authorList>
    </citation>
    <scope>NUCLEOTIDE SEQUENCE [LARGE SCALE GENOMIC DNA]</scope>
    <source>
        <strain evidence="2">T54</strain>
    </source>
</reference>
<evidence type="ECO:0000313" key="2">
    <source>
        <dbReference type="Proteomes" id="UP000175989"/>
    </source>
</evidence>
<comment type="caution">
    <text evidence="1">The sequence shown here is derived from an EMBL/GenBank/DDBJ whole genome shotgun (WGS) entry which is preliminary data.</text>
</comment>
<dbReference type="EMBL" id="LROM01000152">
    <property type="protein sequence ID" value="OEZ91529.1"/>
    <property type="molecule type" value="Genomic_DNA"/>
</dbReference>